<proteinExistence type="predicted"/>
<organism evidence="1 2">
    <name type="scientific">Nostoc flagelliforme CCNUN1</name>
    <dbReference type="NCBI Taxonomy" id="2038116"/>
    <lineage>
        <taxon>Bacteria</taxon>
        <taxon>Bacillati</taxon>
        <taxon>Cyanobacteriota</taxon>
        <taxon>Cyanophyceae</taxon>
        <taxon>Nostocales</taxon>
        <taxon>Nostocaceae</taxon>
        <taxon>Nostoc</taxon>
    </lineage>
</organism>
<evidence type="ECO:0000313" key="2">
    <source>
        <dbReference type="Proteomes" id="UP000232003"/>
    </source>
</evidence>
<dbReference type="KEGG" id="nfl:COO91_02012"/>
<reference evidence="1 2" key="1">
    <citation type="submission" date="2017-11" db="EMBL/GenBank/DDBJ databases">
        <title>Complete genome of a free-living desiccation-tolerant cyanobacterium and its photosynthetic adaptation to extreme terrestrial habitat.</title>
        <authorList>
            <person name="Shang J."/>
        </authorList>
    </citation>
    <scope>NUCLEOTIDE SEQUENCE [LARGE SCALE GENOMIC DNA]</scope>
    <source>
        <strain evidence="1 2">CCNUN1</strain>
    </source>
</reference>
<dbReference type="RefSeq" id="WP_100898121.1">
    <property type="nucleotide sequence ID" value="NZ_CAWNNC010000001.1"/>
</dbReference>
<dbReference type="AlphaFoldDB" id="A0A2K8SKZ3"/>
<dbReference type="OrthoDB" id="501744at2"/>
<accession>A0A2K8SKZ3</accession>
<evidence type="ECO:0000313" key="1">
    <source>
        <dbReference type="EMBL" id="AUB36111.1"/>
    </source>
</evidence>
<protein>
    <submittedName>
        <fullName evidence="1">Transposase</fullName>
    </submittedName>
</protein>
<name>A0A2K8SKZ3_9NOSO</name>
<keyword evidence="2" id="KW-1185">Reference proteome</keyword>
<dbReference type="EMBL" id="CP024785">
    <property type="protein sequence ID" value="AUB36111.1"/>
    <property type="molecule type" value="Genomic_DNA"/>
</dbReference>
<sequence>MPSLTYVKGLPTPLDELNALGFTNFEMFLEAFAPIFRDAAIETVNHLLSEAEFNKSTWNTHLQKTYQISKRHANGVIVYAKGKVDGSKEHRVLHLKTLEGKAKSIEAWIKKAERKLKLARKFYAKKNWQNSKTGCNFPLSCSLSYKDTNWQNLKFQIHHKKRKLYLIQSKIKFLKYKLIKVAVPHGQVFIVGSKDESFGNQIAQWDGKSITFRVPTRLESRFGKYVVSEVGNFDRNINRLSETGSKTWHLFKKDGKWNVAVQFTPSEVKRQSKDRNYGCIGIDMNPGSIGWSYVDTEGNLKAHGQIPLKMGLPSGRQQAQIVDACLSLANLAICFACPVVCEELDFANKKERCGEESRKYARMLSSWAYNRFYELLESILSNRGIELLTVNAAYSSLIGLVKYMKMYALSSDCAAALVIARRGMTLSERLPSAITAYLSVNDRKHVWHWWLQLNKQIKRSGKINRRHDYFTVPNWSFLANLETEEA</sequence>
<gene>
    <name evidence="1" type="ORF">COO91_02012</name>
</gene>
<dbReference type="Proteomes" id="UP000232003">
    <property type="component" value="Chromosome"/>
</dbReference>